<evidence type="ECO:0000313" key="2">
    <source>
        <dbReference type="EMBL" id="ORY44758.1"/>
    </source>
</evidence>
<sequence>LPTRSQLEQLQRRWRQTSGPRALPPINTMDYQNDPLHPLHQQQLHQSKEGAVADIPTSEAPRIKNTVRVAPPDYVEPVNRGKEKTGISINQHNSQAALVGLMETRGLSERIAGMERFIMAEMERIKDSQLTSTQSQLQQIQLTPAPLPPPPPPPPPTLTPSDILTLLQPFLQRLDATASAIDQLDSRLTQLELTTSATTNETRLILRQLASTSKTPKPNKTPTTATTNQWTEQHVALMIQAKVQEAVLGIDREITGVQEGVVMKLEREKEALSGLVEALEKRNLRMLLDGVMGVKQAMMQLGKGTADKKIHDEYLQELKAVKDDLLADLRDAKMNFRGNCKQKN</sequence>
<feature type="region of interest" description="Disordered" evidence="1">
    <location>
        <begin position="127"/>
        <end position="158"/>
    </location>
</feature>
<feature type="region of interest" description="Disordered" evidence="1">
    <location>
        <begin position="1"/>
        <end position="21"/>
    </location>
</feature>
<feature type="compositionally biased region" description="Low complexity" evidence="1">
    <location>
        <begin position="128"/>
        <end position="144"/>
    </location>
</feature>
<dbReference type="EMBL" id="MCGO01000021">
    <property type="protein sequence ID" value="ORY44758.1"/>
    <property type="molecule type" value="Genomic_DNA"/>
</dbReference>
<dbReference type="AlphaFoldDB" id="A0A1Y2CCJ5"/>
<reference evidence="2 3" key="1">
    <citation type="submission" date="2016-07" db="EMBL/GenBank/DDBJ databases">
        <title>Pervasive Adenine N6-methylation of Active Genes in Fungi.</title>
        <authorList>
            <consortium name="DOE Joint Genome Institute"/>
            <person name="Mondo S.J."/>
            <person name="Dannebaum R.O."/>
            <person name="Kuo R.C."/>
            <person name="Labutti K."/>
            <person name="Haridas S."/>
            <person name="Kuo A."/>
            <person name="Salamov A."/>
            <person name="Ahrendt S.R."/>
            <person name="Lipzen A."/>
            <person name="Sullivan W."/>
            <person name="Andreopoulos W.B."/>
            <person name="Clum A."/>
            <person name="Lindquist E."/>
            <person name="Daum C."/>
            <person name="Ramamoorthy G.K."/>
            <person name="Gryganskyi A."/>
            <person name="Culley D."/>
            <person name="Magnuson J.K."/>
            <person name="James T.Y."/>
            <person name="O'Malley M.A."/>
            <person name="Stajich J.E."/>
            <person name="Spatafora J.W."/>
            <person name="Visel A."/>
            <person name="Grigoriev I.V."/>
        </authorList>
    </citation>
    <scope>NUCLEOTIDE SEQUENCE [LARGE SCALE GENOMIC DNA]</scope>
    <source>
        <strain evidence="2 3">JEL800</strain>
    </source>
</reference>
<feature type="non-terminal residue" evidence="2">
    <location>
        <position position="1"/>
    </location>
</feature>
<comment type="caution">
    <text evidence="2">The sequence shown here is derived from an EMBL/GenBank/DDBJ whole genome shotgun (WGS) entry which is preliminary data.</text>
</comment>
<evidence type="ECO:0000256" key="1">
    <source>
        <dbReference type="SAM" id="MobiDB-lite"/>
    </source>
</evidence>
<dbReference type="Proteomes" id="UP000193642">
    <property type="component" value="Unassembled WGS sequence"/>
</dbReference>
<name>A0A1Y2CCJ5_9FUNG</name>
<protein>
    <submittedName>
        <fullName evidence="2">Uncharacterized protein</fullName>
    </submittedName>
</protein>
<organism evidence="2 3">
    <name type="scientific">Rhizoclosmatium globosum</name>
    <dbReference type="NCBI Taxonomy" id="329046"/>
    <lineage>
        <taxon>Eukaryota</taxon>
        <taxon>Fungi</taxon>
        <taxon>Fungi incertae sedis</taxon>
        <taxon>Chytridiomycota</taxon>
        <taxon>Chytridiomycota incertae sedis</taxon>
        <taxon>Chytridiomycetes</taxon>
        <taxon>Chytridiales</taxon>
        <taxon>Chytriomycetaceae</taxon>
        <taxon>Rhizoclosmatium</taxon>
    </lineage>
</organism>
<gene>
    <name evidence="2" type="ORF">BCR33DRAFT_716719</name>
</gene>
<proteinExistence type="predicted"/>
<feature type="compositionally biased region" description="Pro residues" evidence="1">
    <location>
        <begin position="145"/>
        <end position="158"/>
    </location>
</feature>
<keyword evidence="3" id="KW-1185">Reference proteome</keyword>
<accession>A0A1Y2CCJ5</accession>
<evidence type="ECO:0000313" key="3">
    <source>
        <dbReference type="Proteomes" id="UP000193642"/>
    </source>
</evidence>
<dbReference type="OrthoDB" id="2155554at2759"/>